<keyword evidence="1" id="KW-1133">Transmembrane helix</keyword>
<comment type="caution">
    <text evidence="6">The sequence shown here is derived from an EMBL/GenBank/DDBJ whole genome shotgun (WGS) entry which is preliminary data.</text>
</comment>
<dbReference type="Proteomes" id="UP000829196">
    <property type="component" value="Unassembled WGS sequence"/>
</dbReference>
<keyword evidence="1" id="KW-0472">Membrane</keyword>
<feature type="chain" id="PRO_5035868290" description="Calcineurin-like phosphoesterase domain-containing protein" evidence="2">
    <location>
        <begin position="29"/>
        <end position="724"/>
    </location>
</feature>
<dbReference type="OrthoDB" id="27234at2759"/>
<evidence type="ECO:0000256" key="2">
    <source>
        <dbReference type="SAM" id="SignalP"/>
    </source>
</evidence>
<gene>
    <name evidence="6" type="ORF">KFK09_013534</name>
</gene>
<evidence type="ECO:0008006" key="8">
    <source>
        <dbReference type="Google" id="ProtNLM"/>
    </source>
</evidence>
<evidence type="ECO:0000313" key="6">
    <source>
        <dbReference type="EMBL" id="KAI0507409.1"/>
    </source>
</evidence>
<evidence type="ECO:0000256" key="1">
    <source>
        <dbReference type="SAM" id="Phobius"/>
    </source>
</evidence>
<feature type="domain" description="TMEM62 Ig-like" evidence="4">
    <location>
        <begin position="335"/>
        <end position="453"/>
    </location>
</feature>
<evidence type="ECO:0000259" key="5">
    <source>
        <dbReference type="Pfam" id="PF24394"/>
    </source>
</evidence>
<accession>A0A8T3BDA8</accession>
<dbReference type="InterPro" id="IPR029052">
    <property type="entry name" value="Metallo-depent_PP-like"/>
</dbReference>
<feature type="domain" description="Calcineurin-like phosphoesterase" evidence="3">
    <location>
        <begin position="52"/>
        <end position="268"/>
    </location>
</feature>
<dbReference type="PANTHER" id="PTHR14795">
    <property type="entry name" value="HELICASE RELATED"/>
    <property type="match status" value="1"/>
</dbReference>
<evidence type="ECO:0000259" key="4">
    <source>
        <dbReference type="Pfam" id="PF24384"/>
    </source>
</evidence>
<feature type="transmembrane region" description="Helical" evidence="1">
    <location>
        <begin position="541"/>
        <end position="559"/>
    </location>
</feature>
<evidence type="ECO:0000259" key="3">
    <source>
        <dbReference type="Pfam" id="PF00149"/>
    </source>
</evidence>
<organism evidence="6 7">
    <name type="scientific">Dendrobium nobile</name>
    <name type="common">Orchid</name>
    <dbReference type="NCBI Taxonomy" id="94219"/>
    <lineage>
        <taxon>Eukaryota</taxon>
        <taxon>Viridiplantae</taxon>
        <taxon>Streptophyta</taxon>
        <taxon>Embryophyta</taxon>
        <taxon>Tracheophyta</taxon>
        <taxon>Spermatophyta</taxon>
        <taxon>Magnoliopsida</taxon>
        <taxon>Liliopsida</taxon>
        <taxon>Asparagales</taxon>
        <taxon>Orchidaceae</taxon>
        <taxon>Epidendroideae</taxon>
        <taxon>Malaxideae</taxon>
        <taxon>Dendrobiinae</taxon>
        <taxon>Dendrobium</taxon>
    </lineage>
</organism>
<feature type="transmembrane region" description="Helical" evidence="1">
    <location>
        <begin position="480"/>
        <end position="499"/>
    </location>
</feature>
<dbReference type="Pfam" id="PF24384">
    <property type="entry name" value="Ig_TMM62"/>
    <property type="match status" value="1"/>
</dbReference>
<dbReference type="AlphaFoldDB" id="A0A8T3BDA8"/>
<dbReference type="Pfam" id="PF24394">
    <property type="entry name" value="TMEM62_C"/>
    <property type="match status" value="1"/>
</dbReference>
<dbReference type="InterPro" id="IPR056229">
    <property type="entry name" value="Ig_TMM62"/>
</dbReference>
<dbReference type="EMBL" id="JAGYWB010000010">
    <property type="protein sequence ID" value="KAI0507409.1"/>
    <property type="molecule type" value="Genomic_DNA"/>
</dbReference>
<evidence type="ECO:0000313" key="7">
    <source>
        <dbReference type="Proteomes" id="UP000829196"/>
    </source>
</evidence>
<feature type="transmembrane region" description="Helical" evidence="1">
    <location>
        <begin position="669"/>
        <end position="689"/>
    </location>
</feature>
<dbReference type="SUPFAM" id="SSF56300">
    <property type="entry name" value="Metallo-dependent phosphatases"/>
    <property type="match status" value="1"/>
</dbReference>
<proteinExistence type="predicted"/>
<dbReference type="PANTHER" id="PTHR14795:SF6">
    <property type="entry name" value="METALLOPHOSPHOESTERASE-RELATED"/>
    <property type="match status" value="1"/>
</dbReference>
<keyword evidence="1" id="KW-0812">Transmembrane</keyword>
<reference evidence="6" key="1">
    <citation type="journal article" date="2022" name="Front. Genet.">
        <title>Chromosome-Scale Assembly of the Dendrobium nobile Genome Provides Insights Into the Molecular Mechanism of the Biosynthesis of the Medicinal Active Ingredient of Dendrobium.</title>
        <authorList>
            <person name="Xu Q."/>
            <person name="Niu S.-C."/>
            <person name="Li K.-L."/>
            <person name="Zheng P.-J."/>
            <person name="Zhang X.-J."/>
            <person name="Jia Y."/>
            <person name="Liu Y."/>
            <person name="Niu Y.-X."/>
            <person name="Yu L.-H."/>
            <person name="Chen D.-F."/>
            <person name="Zhang G.-Q."/>
        </authorList>
    </citation>
    <scope>NUCLEOTIDE SEQUENCE</scope>
    <source>
        <tissue evidence="6">Leaf</tissue>
    </source>
</reference>
<keyword evidence="2" id="KW-0732">Signal</keyword>
<feature type="transmembrane region" description="Helical" evidence="1">
    <location>
        <begin position="599"/>
        <end position="618"/>
    </location>
</feature>
<sequence length="724" mass="82598">MASLAISSSAFLPFFLLFFSFFLFLYSADETENAAELVSREFFPMDGDLAWVVQVSDLHLSAYHPERAEELAGLLGSAIRAIRPDLLLVTGDITDAKNRERTSTRQDESEWIQYRNTMETLVKQSGLEKRRIFDIRGNHDKYGVPYVGSALDFFSIHSVSSQFKRLGTIQSVSLVGDDQRYKFLGIDDTMRIGVRGPSNLFGHPTGNRIRAIEAELQHSDNHSGVPFTKVVFGHFPMSFTASAEKGERYEPVFARHSVSAYICGHLHSKFGKQLWRLHTSEVLSHVNKPKTVEQFWEWELGDWKEFRFMRILAIDRGDVSFMDIKLSSTNEPPSDFKTAILVTYPMDSRSMSRVKDHTQQVRNDINALVFSVQPILNVTANILDSSRDFKMVEEIPLQPATDSSKGKPLYHAKWNAENYISSSATRYWLQLLVIDSQGKQTASILRPFSVEGKTAKFSPSWVAFLVFDLQWEEVFHVLQWSNISFLILLLCFPKILNLLMERNSSYQKWAVSVSISSPIVHRKFVFRLFWFLIEGSRVKTLWYAMVIYLIYLLTMPWFWGHATSEKGNIFKLCLSGWRIQSSSGTTTREWLGFPDSMTITLPFMYFIVTPLFLLIYSFSAERSAACFYSSKNTKCSDIQMHFDTGNYRTSLQFYNCTTRSFGCKICAGWLRKALLFASAVIACLHFKFVSGMMEAYGAAPVALSPVVSWVPPLLLASAIIYSTK</sequence>
<dbReference type="GO" id="GO:0016787">
    <property type="term" value="F:hydrolase activity"/>
    <property type="evidence" value="ECO:0007669"/>
    <property type="project" value="InterPro"/>
</dbReference>
<feature type="domain" description="TMEM62 C-terminal" evidence="5">
    <location>
        <begin position="476"/>
        <end position="705"/>
    </location>
</feature>
<feature type="transmembrane region" description="Helical" evidence="1">
    <location>
        <begin position="701"/>
        <end position="721"/>
    </location>
</feature>
<dbReference type="InterPro" id="IPR004843">
    <property type="entry name" value="Calcineurin-like_PHP"/>
</dbReference>
<protein>
    <recommendedName>
        <fullName evidence="8">Calcineurin-like phosphoesterase domain-containing protein</fullName>
    </recommendedName>
</protein>
<feature type="signal peptide" evidence="2">
    <location>
        <begin position="1"/>
        <end position="28"/>
    </location>
</feature>
<name>A0A8T3BDA8_DENNO</name>
<keyword evidence="7" id="KW-1185">Reference proteome</keyword>
<dbReference type="InterPro" id="IPR056230">
    <property type="entry name" value="TMEM62_C"/>
</dbReference>
<dbReference type="Pfam" id="PF00149">
    <property type="entry name" value="Metallophos"/>
    <property type="match status" value="1"/>
</dbReference>
<dbReference type="Gene3D" id="3.60.21.10">
    <property type="match status" value="1"/>
</dbReference>